<comment type="caution">
    <text evidence="2">The sequence shown here is derived from an EMBL/GenBank/DDBJ whole genome shotgun (WGS) entry which is preliminary data.</text>
</comment>
<evidence type="ECO:0000256" key="1">
    <source>
        <dbReference type="SAM" id="MobiDB-lite"/>
    </source>
</evidence>
<evidence type="ECO:0000313" key="3">
    <source>
        <dbReference type="Proteomes" id="UP000299102"/>
    </source>
</evidence>
<gene>
    <name evidence="2" type="ORF">EVAR_54424_1</name>
</gene>
<feature type="compositionally biased region" description="Basic and acidic residues" evidence="1">
    <location>
        <begin position="80"/>
        <end position="95"/>
    </location>
</feature>
<protein>
    <submittedName>
        <fullName evidence="2">Uncharacterized protein</fullName>
    </submittedName>
</protein>
<feature type="region of interest" description="Disordered" evidence="1">
    <location>
        <begin position="58"/>
        <end position="95"/>
    </location>
</feature>
<evidence type="ECO:0000313" key="2">
    <source>
        <dbReference type="EMBL" id="GBP70990.1"/>
    </source>
</evidence>
<name>A0A4C1Y661_EUMVA</name>
<sequence length="95" mass="10594">MSLSKFALLTAPPQRCPPLPFAPRSAQVPRGSLAVADPFQGKLKIVLKVRENVRRNCAPESRTTSVRSGLMNKIRQPLKSARESRSAERLQQLEE</sequence>
<organism evidence="2 3">
    <name type="scientific">Eumeta variegata</name>
    <name type="common">Bagworm moth</name>
    <name type="synonym">Eumeta japonica</name>
    <dbReference type="NCBI Taxonomy" id="151549"/>
    <lineage>
        <taxon>Eukaryota</taxon>
        <taxon>Metazoa</taxon>
        <taxon>Ecdysozoa</taxon>
        <taxon>Arthropoda</taxon>
        <taxon>Hexapoda</taxon>
        <taxon>Insecta</taxon>
        <taxon>Pterygota</taxon>
        <taxon>Neoptera</taxon>
        <taxon>Endopterygota</taxon>
        <taxon>Lepidoptera</taxon>
        <taxon>Glossata</taxon>
        <taxon>Ditrysia</taxon>
        <taxon>Tineoidea</taxon>
        <taxon>Psychidae</taxon>
        <taxon>Oiketicinae</taxon>
        <taxon>Eumeta</taxon>
    </lineage>
</organism>
<reference evidence="2 3" key="1">
    <citation type="journal article" date="2019" name="Commun. Biol.">
        <title>The bagworm genome reveals a unique fibroin gene that provides high tensile strength.</title>
        <authorList>
            <person name="Kono N."/>
            <person name="Nakamura H."/>
            <person name="Ohtoshi R."/>
            <person name="Tomita M."/>
            <person name="Numata K."/>
            <person name="Arakawa K."/>
        </authorList>
    </citation>
    <scope>NUCLEOTIDE SEQUENCE [LARGE SCALE GENOMIC DNA]</scope>
</reference>
<dbReference type="AlphaFoldDB" id="A0A4C1Y661"/>
<dbReference type="Proteomes" id="UP000299102">
    <property type="component" value="Unassembled WGS sequence"/>
</dbReference>
<proteinExistence type="predicted"/>
<accession>A0A4C1Y661</accession>
<dbReference type="EMBL" id="BGZK01001093">
    <property type="protein sequence ID" value="GBP70990.1"/>
    <property type="molecule type" value="Genomic_DNA"/>
</dbReference>
<keyword evidence="3" id="KW-1185">Reference proteome</keyword>